<feature type="compositionally biased region" description="Basic residues" evidence="1">
    <location>
        <begin position="1"/>
        <end position="10"/>
    </location>
</feature>
<evidence type="ECO:0000256" key="1">
    <source>
        <dbReference type="SAM" id="MobiDB-lite"/>
    </source>
</evidence>
<evidence type="ECO:0000313" key="3">
    <source>
        <dbReference type="Proteomes" id="UP001249851"/>
    </source>
</evidence>
<organism evidence="2 3">
    <name type="scientific">Acropora cervicornis</name>
    <name type="common">Staghorn coral</name>
    <dbReference type="NCBI Taxonomy" id="6130"/>
    <lineage>
        <taxon>Eukaryota</taxon>
        <taxon>Metazoa</taxon>
        <taxon>Cnidaria</taxon>
        <taxon>Anthozoa</taxon>
        <taxon>Hexacorallia</taxon>
        <taxon>Scleractinia</taxon>
        <taxon>Astrocoeniina</taxon>
        <taxon>Acroporidae</taxon>
        <taxon>Acropora</taxon>
    </lineage>
</organism>
<dbReference type="PANTHER" id="PTHR31751:SF42">
    <property type="entry name" value="PROTEIN CBG10204"/>
    <property type="match status" value="1"/>
</dbReference>
<evidence type="ECO:0000313" key="2">
    <source>
        <dbReference type="EMBL" id="KAK2552049.1"/>
    </source>
</evidence>
<feature type="region of interest" description="Disordered" evidence="1">
    <location>
        <begin position="79"/>
        <end position="110"/>
    </location>
</feature>
<reference evidence="2" key="1">
    <citation type="journal article" date="2023" name="G3 (Bethesda)">
        <title>Whole genome assembly and annotation of the endangered Caribbean coral Acropora cervicornis.</title>
        <authorList>
            <person name="Selwyn J.D."/>
            <person name="Vollmer S.V."/>
        </authorList>
    </citation>
    <scope>NUCLEOTIDE SEQUENCE</scope>
    <source>
        <strain evidence="2">K2</strain>
    </source>
</reference>
<feature type="region of interest" description="Disordered" evidence="1">
    <location>
        <begin position="154"/>
        <end position="191"/>
    </location>
</feature>
<dbReference type="Proteomes" id="UP001249851">
    <property type="component" value="Unassembled WGS sequence"/>
</dbReference>
<keyword evidence="3" id="KW-1185">Reference proteome</keyword>
<feature type="compositionally biased region" description="Basic residues" evidence="1">
    <location>
        <begin position="600"/>
        <end position="611"/>
    </location>
</feature>
<sequence>MHAPASKKLKFSATSTCSTTDTLTESTSVTNPSPSTSLDTMLSASPSPCSSTATCSSSATYVPASQVNYDGTSCLTPSCPTSHTPLQPGRCKRCEKNSKKKRSLSKKHNRLKKKYAKLESKLKELQSVQEPEKEMEGELFAVEMEEELEEEIKEDVEDELEDANWGPHEDGAPSTDDYSSQTEEECDGIDSSNTVRVEPGTSCYKEPKFIVFFTKLLCLFSLFCFKCKRDQPNVTMKQRGTMVIVNQHCMICGDNSFSWKSQPMMFNGRYPAGNVLLSFSILMAGASISKILLVFKHMGLSAYNARTFFFHQKNFLFPAVLSYWERYQAALTEKIKNTKDAVWSGDGRFDSMGHSAKFGVYTLFCNTILKVVHFELLQANETGGSSPMELEGAKRAFSYLQSVGIAVVVFISDRHRGIAKWIRESQPGCAHFFDIWHIARSIGKKMLQLGKEKGCEKIADWVKGVRNHLHILASLHFNENLLRETKKTEDGKDYYKVSYPKFKLGEEVVREIAVPPTYDYVAEIWKDLLGMSAEKRKSVAEKYSAKVPQPLNSQFPDCAEKSEGVARYEKRQEKEVTKLYPPAEEQDALQASLNTAQPTSKRRRQPRKCRKCGQPVKDHDDRACKSRQQ</sequence>
<dbReference type="PANTHER" id="PTHR31751">
    <property type="entry name" value="SI:CH211-108C17.2-RELATED-RELATED"/>
    <property type="match status" value="1"/>
</dbReference>
<feature type="compositionally biased region" description="Basic and acidic residues" evidence="1">
    <location>
        <begin position="616"/>
        <end position="629"/>
    </location>
</feature>
<dbReference type="EMBL" id="JARQWQ010000091">
    <property type="protein sequence ID" value="KAK2552049.1"/>
    <property type="molecule type" value="Genomic_DNA"/>
</dbReference>
<feature type="compositionally biased region" description="Polar residues" evidence="1">
    <location>
        <begin position="589"/>
        <end position="599"/>
    </location>
</feature>
<dbReference type="AlphaFoldDB" id="A0AAD9UW09"/>
<feature type="compositionally biased region" description="Low complexity" evidence="1">
    <location>
        <begin position="12"/>
        <end position="48"/>
    </location>
</feature>
<gene>
    <name evidence="2" type="ORF">P5673_027072</name>
</gene>
<feature type="region of interest" description="Disordered" evidence="1">
    <location>
        <begin position="1"/>
        <end position="48"/>
    </location>
</feature>
<proteinExistence type="predicted"/>
<feature type="region of interest" description="Disordered" evidence="1">
    <location>
        <begin position="573"/>
        <end position="629"/>
    </location>
</feature>
<evidence type="ECO:0008006" key="4">
    <source>
        <dbReference type="Google" id="ProtNLM"/>
    </source>
</evidence>
<reference evidence="2" key="2">
    <citation type="journal article" date="2023" name="Science">
        <title>Genomic signatures of disease resistance in endangered staghorn corals.</title>
        <authorList>
            <person name="Vollmer S.V."/>
            <person name="Selwyn J.D."/>
            <person name="Despard B.A."/>
            <person name="Roesel C.L."/>
        </authorList>
    </citation>
    <scope>NUCLEOTIDE SEQUENCE</scope>
    <source>
        <strain evidence="2">K2</strain>
    </source>
</reference>
<comment type="caution">
    <text evidence="2">The sequence shown here is derived from an EMBL/GenBank/DDBJ whole genome shotgun (WGS) entry which is preliminary data.</text>
</comment>
<accession>A0AAD9UW09</accession>
<feature type="compositionally biased region" description="Basic residues" evidence="1">
    <location>
        <begin position="98"/>
        <end position="110"/>
    </location>
</feature>
<name>A0AAD9UW09_ACRCE</name>
<protein>
    <recommendedName>
        <fullName evidence="4">Transposase</fullName>
    </recommendedName>
</protein>